<feature type="transmembrane region" description="Helical" evidence="1">
    <location>
        <begin position="144"/>
        <end position="162"/>
    </location>
</feature>
<comment type="caution">
    <text evidence="2">The sequence shown here is derived from an EMBL/GenBank/DDBJ whole genome shotgun (WGS) entry which is preliminary data.</text>
</comment>
<name>A0ABN1JRC4_9BURK</name>
<protein>
    <recommendedName>
        <fullName evidence="4">DUF1294 domain-containing protein</fullName>
    </recommendedName>
</protein>
<dbReference type="InterPro" id="IPR012340">
    <property type="entry name" value="NA-bd_OB-fold"/>
</dbReference>
<dbReference type="RefSeq" id="WP_231010650.1">
    <property type="nucleotide sequence ID" value="NZ_BAAAEW010000004.1"/>
</dbReference>
<dbReference type="EMBL" id="BAAAEW010000004">
    <property type="protein sequence ID" value="GAA0745128.1"/>
    <property type="molecule type" value="Genomic_DNA"/>
</dbReference>
<gene>
    <name evidence="2" type="ORF">GCM10009107_11350</name>
</gene>
<accession>A0ABN1JRC4</accession>
<evidence type="ECO:0000313" key="3">
    <source>
        <dbReference type="Proteomes" id="UP001500279"/>
    </source>
</evidence>
<reference evidence="2 3" key="1">
    <citation type="journal article" date="2019" name="Int. J. Syst. Evol. Microbiol.">
        <title>The Global Catalogue of Microorganisms (GCM) 10K type strain sequencing project: providing services to taxonomists for standard genome sequencing and annotation.</title>
        <authorList>
            <consortium name="The Broad Institute Genomics Platform"/>
            <consortium name="The Broad Institute Genome Sequencing Center for Infectious Disease"/>
            <person name="Wu L."/>
            <person name="Ma J."/>
        </authorList>
    </citation>
    <scope>NUCLEOTIDE SEQUENCE [LARGE SCALE GENOMIC DNA]</scope>
    <source>
        <strain evidence="2 3">JCM 15503</strain>
    </source>
</reference>
<sequence length="229" mass="25094">MSQLGHIEHWETEGGYGFVLAEQTRYFFHITDFEPATPGAVPAIGQAVCFELSHDSGPGRRAVLVRPVAGATWRSPSRRPRWGDAPLTAADEVSRAWSNAPPAGRRVRPHAGRAAPASMLLLAFTVVWLLLLARGISEGRLPGATWPALAALNLLTFLVYAWDKQAARKGRWRIPEKLLHTLALLGGWPAGWAARLLLHHKTLKPGFREAYWGTVLLHCGTVAVMVLHG</sequence>
<evidence type="ECO:0008006" key="4">
    <source>
        <dbReference type="Google" id="ProtNLM"/>
    </source>
</evidence>
<keyword evidence="1" id="KW-1133">Transmembrane helix</keyword>
<proteinExistence type="predicted"/>
<organism evidence="2 3">
    <name type="scientific">Ideonella azotifigens</name>
    <dbReference type="NCBI Taxonomy" id="513160"/>
    <lineage>
        <taxon>Bacteria</taxon>
        <taxon>Pseudomonadati</taxon>
        <taxon>Pseudomonadota</taxon>
        <taxon>Betaproteobacteria</taxon>
        <taxon>Burkholderiales</taxon>
        <taxon>Sphaerotilaceae</taxon>
        <taxon>Ideonella</taxon>
    </lineage>
</organism>
<keyword evidence="1" id="KW-0812">Transmembrane</keyword>
<dbReference type="InterPro" id="IPR010718">
    <property type="entry name" value="DUF1294"/>
</dbReference>
<keyword evidence="3" id="KW-1185">Reference proteome</keyword>
<dbReference type="Proteomes" id="UP001500279">
    <property type="component" value="Unassembled WGS sequence"/>
</dbReference>
<evidence type="ECO:0000256" key="1">
    <source>
        <dbReference type="SAM" id="Phobius"/>
    </source>
</evidence>
<dbReference type="Gene3D" id="2.40.50.140">
    <property type="entry name" value="Nucleic acid-binding proteins"/>
    <property type="match status" value="1"/>
</dbReference>
<evidence type="ECO:0000313" key="2">
    <source>
        <dbReference type="EMBL" id="GAA0745128.1"/>
    </source>
</evidence>
<keyword evidence="1" id="KW-0472">Membrane</keyword>
<feature type="transmembrane region" description="Helical" evidence="1">
    <location>
        <begin position="114"/>
        <end position="132"/>
    </location>
</feature>
<dbReference type="Pfam" id="PF06961">
    <property type="entry name" value="DUF1294"/>
    <property type="match status" value="1"/>
</dbReference>
<dbReference type="SUPFAM" id="SSF50249">
    <property type="entry name" value="Nucleic acid-binding proteins"/>
    <property type="match status" value="1"/>
</dbReference>